<organism evidence="1 2">
    <name type="scientific">Pollutimonas thiosulfatoxidans</name>
    <dbReference type="NCBI Taxonomy" id="2028345"/>
    <lineage>
        <taxon>Bacteria</taxon>
        <taxon>Pseudomonadati</taxon>
        <taxon>Pseudomonadota</taxon>
        <taxon>Betaproteobacteria</taxon>
        <taxon>Burkholderiales</taxon>
        <taxon>Alcaligenaceae</taxon>
        <taxon>Pollutimonas</taxon>
    </lineage>
</organism>
<dbReference type="InterPro" id="IPR046788">
    <property type="entry name" value="Methyltransf_35"/>
</dbReference>
<dbReference type="RefSeq" id="WP_128353501.1">
    <property type="nucleotide sequence ID" value="NZ_CP022987.1"/>
</dbReference>
<dbReference type="AlphaFoldDB" id="A0A410G8C1"/>
<accession>A0A410G8C1</accession>
<dbReference type="Proteomes" id="UP000283474">
    <property type="component" value="Chromosome"/>
</dbReference>
<gene>
    <name evidence="1" type="ORF">CKA81_00260</name>
</gene>
<keyword evidence="2" id="KW-1185">Reference proteome</keyword>
<dbReference type="EMBL" id="CP022987">
    <property type="protein sequence ID" value="QAA92455.1"/>
    <property type="molecule type" value="Genomic_DNA"/>
</dbReference>
<dbReference type="OrthoDB" id="9181262at2"/>
<evidence type="ECO:0000313" key="1">
    <source>
        <dbReference type="EMBL" id="QAA92455.1"/>
    </source>
</evidence>
<sequence length="328" mass="36754">MTGGNIAYHLRPNKAVERALFLDLLNRIGRTSFNISSYQYVGLGGPFMEDFKALHLATRISDMTCIERDAIVQARQRFNCPLSCVKFVLSDSSTFLDNFRAETPTVAWLDFTSPGELKQQLDDTFKLVKNLAHGDIFKVTLNASVAALREDPGNIKQHELASLRRQAFEERVGLDKPSTINPEDFKANKYPTLLLQALHNAAKRAVNNTSLDVQPLTAFSYSDGTIMLTATGIILDPNEACTDEFPVSSRLSHWPFAMLDWKYPIDIDLPVLSLRERMELEKIQPNGSVQDAKNTLGQVINPAGIPPQAVTSFAKFYRIYPEFVRANL</sequence>
<dbReference type="Pfam" id="PF20553">
    <property type="entry name" value="Methyltransf_35"/>
    <property type="match status" value="1"/>
</dbReference>
<proteinExistence type="predicted"/>
<protein>
    <submittedName>
        <fullName evidence="1">Uncharacterized protein</fullName>
    </submittedName>
</protein>
<name>A0A410G8C1_9BURK</name>
<evidence type="ECO:0000313" key="2">
    <source>
        <dbReference type="Proteomes" id="UP000283474"/>
    </source>
</evidence>
<reference evidence="1 2" key="1">
    <citation type="submission" date="2017-08" db="EMBL/GenBank/DDBJ databases">
        <authorList>
            <person name="Park S.-J."/>
            <person name="Kim H."/>
        </authorList>
    </citation>
    <scope>NUCLEOTIDE SEQUENCE [LARGE SCALE GENOMIC DNA]</scope>
    <source>
        <strain evidence="2">ye3</strain>
    </source>
</reference>
<dbReference type="KEGG" id="pus:CKA81_00260"/>